<accession>A0A915I318</accession>
<sequence length="64" mass="7413">MFAGNTAKNLKLMLAKHEDHNILLIIELFTALYKRLVPKLLRLRPGGTKLIVVYEAVYEYLKNL</sequence>
<organism evidence="1 2">
    <name type="scientific">Romanomermis culicivorax</name>
    <name type="common">Nematode worm</name>
    <dbReference type="NCBI Taxonomy" id="13658"/>
    <lineage>
        <taxon>Eukaryota</taxon>
        <taxon>Metazoa</taxon>
        <taxon>Ecdysozoa</taxon>
        <taxon>Nematoda</taxon>
        <taxon>Enoplea</taxon>
        <taxon>Dorylaimia</taxon>
        <taxon>Mermithida</taxon>
        <taxon>Mermithoidea</taxon>
        <taxon>Mermithidae</taxon>
        <taxon>Romanomermis</taxon>
    </lineage>
</organism>
<evidence type="ECO:0000313" key="1">
    <source>
        <dbReference type="Proteomes" id="UP000887565"/>
    </source>
</evidence>
<proteinExistence type="predicted"/>
<protein>
    <submittedName>
        <fullName evidence="2">Uncharacterized protein</fullName>
    </submittedName>
</protein>
<evidence type="ECO:0000313" key="2">
    <source>
        <dbReference type="WBParaSite" id="nRc.2.0.1.t08522-RA"/>
    </source>
</evidence>
<keyword evidence="1" id="KW-1185">Reference proteome</keyword>
<dbReference type="AlphaFoldDB" id="A0A915I318"/>
<dbReference type="Proteomes" id="UP000887565">
    <property type="component" value="Unplaced"/>
</dbReference>
<reference evidence="2" key="1">
    <citation type="submission" date="2022-11" db="UniProtKB">
        <authorList>
            <consortium name="WormBaseParasite"/>
        </authorList>
    </citation>
    <scope>IDENTIFICATION</scope>
</reference>
<dbReference type="WBParaSite" id="nRc.2.0.1.t08522-RA">
    <property type="protein sequence ID" value="nRc.2.0.1.t08522-RA"/>
    <property type="gene ID" value="nRc.2.0.1.g08522"/>
</dbReference>
<name>A0A915I318_ROMCU</name>